<evidence type="ECO:0000259" key="8">
    <source>
        <dbReference type="PROSITE" id="PS50249"/>
    </source>
</evidence>
<dbReference type="GO" id="GO:0046872">
    <property type="term" value="F:metal ion binding"/>
    <property type="evidence" value="ECO:0007669"/>
    <property type="project" value="UniProtKB-KW"/>
</dbReference>
<dbReference type="SUPFAM" id="SSF47781">
    <property type="entry name" value="RuvA domain 2-like"/>
    <property type="match status" value="1"/>
</dbReference>
<dbReference type="InterPro" id="IPR025657">
    <property type="entry name" value="RadC_JAB"/>
</dbReference>
<keyword evidence="4" id="KW-0378">Hydrolase</keyword>
<dbReference type="PROSITE" id="PS01302">
    <property type="entry name" value="UPF0758"/>
    <property type="match status" value="1"/>
</dbReference>
<evidence type="ECO:0000313" key="10">
    <source>
        <dbReference type="Proteomes" id="UP000681035"/>
    </source>
</evidence>
<keyword evidence="5" id="KW-0862">Zinc</keyword>
<accession>A0A810Q6T8</accession>
<dbReference type="GO" id="GO:0008237">
    <property type="term" value="F:metallopeptidase activity"/>
    <property type="evidence" value="ECO:0007669"/>
    <property type="project" value="UniProtKB-KW"/>
</dbReference>
<dbReference type="PANTHER" id="PTHR30471:SF3">
    <property type="entry name" value="UPF0758 PROTEIN YEES-RELATED"/>
    <property type="match status" value="1"/>
</dbReference>
<dbReference type="InterPro" id="IPR037518">
    <property type="entry name" value="MPN"/>
</dbReference>
<proteinExistence type="inferred from homology"/>
<dbReference type="CDD" id="cd08071">
    <property type="entry name" value="MPN_DUF2466"/>
    <property type="match status" value="1"/>
</dbReference>
<name>A0A810Q6T8_9FIRM</name>
<protein>
    <submittedName>
        <fullName evidence="9">DNA repair protein RadC</fullName>
    </submittedName>
</protein>
<dbReference type="KEGG" id="vcop:MM50RIKEN_20980"/>
<dbReference type="InterPro" id="IPR046778">
    <property type="entry name" value="UPF0758_N"/>
</dbReference>
<dbReference type="RefSeq" id="WP_213540869.1">
    <property type="nucleotide sequence ID" value="NZ_AP023418.1"/>
</dbReference>
<dbReference type="Gene3D" id="3.40.140.10">
    <property type="entry name" value="Cytidine Deaminase, domain 2"/>
    <property type="match status" value="1"/>
</dbReference>
<organism evidence="9 10">
    <name type="scientific">Vescimonas coprocola</name>
    <dbReference type="NCBI Taxonomy" id="2714355"/>
    <lineage>
        <taxon>Bacteria</taxon>
        <taxon>Bacillati</taxon>
        <taxon>Bacillota</taxon>
        <taxon>Clostridia</taxon>
        <taxon>Eubacteriales</taxon>
        <taxon>Oscillospiraceae</taxon>
        <taxon>Vescimonas</taxon>
    </lineage>
</organism>
<sequence>MGLHDGHRQRKRERFLKQGADGLADHEVLELLLYYAIPRRDTNELAHRLIQHFGTLDAVFQAPPEALMQVSGIGENAAVLLNLVPAAQRCARRSVSAERILNSVERCGAYFMDLLDAQRRELLYQVCLDGKGKVLSCKCLSQGSADMTSLSIRQVVENALLSGAAGVVLGHNHPSGVALPSAEDRAATLQVRDALATMDIRLLDHIIVADGDFVSMEASGLLYG</sequence>
<evidence type="ECO:0000256" key="4">
    <source>
        <dbReference type="ARBA" id="ARBA00022801"/>
    </source>
</evidence>
<dbReference type="Gene3D" id="1.10.150.20">
    <property type="entry name" value="5' to 3' exonuclease, C-terminal subdomain"/>
    <property type="match status" value="1"/>
</dbReference>
<dbReference type="InterPro" id="IPR010994">
    <property type="entry name" value="RuvA_2-like"/>
</dbReference>
<comment type="similarity">
    <text evidence="1 7">Belongs to the UPF0758 family.</text>
</comment>
<dbReference type="NCBIfam" id="NF000642">
    <property type="entry name" value="PRK00024.1"/>
    <property type="match status" value="1"/>
</dbReference>
<evidence type="ECO:0000256" key="3">
    <source>
        <dbReference type="ARBA" id="ARBA00022723"/>
    </source>
</evidence>
<dbReference type="InterPro" id="IPR001405">
    <property type="entry name" value="UPF0758"/>
</dbReference>
<dbReference type="PANTHER" id="PTHR30471">
    <property type="entry name" value="DNA REPAIR PROTEIN RADC"/>
    <property type="match status" value="1"/>
</dbReference>
<dbReference type="Pfam" id="PF20582">
    <property type="entry name" value="UPF0758_N"/>
    <property type="match status" value="1"/>
</dbReference>
<evidence type="ECO:0000256" key="5">
    <source>
        <dbReference type="ARBA" id="ARBA00022833"/>
    </source>
</evidence>
<keyword evidence="3" id="KW-0479">Metal-binding</keyword>
<dbReference type="Proteomes" id="UP000681035">
    <property type="component" value="Chromosome"/>
</dbReference>
<dbReference type="GO" id="GO:0006508">
    <property type="term" value="P:proteolysis"/>
    <property type="evidence" value="ECO:0007669"/>
    <property type="project" value="UniProtKB-KW"/>
</dbReference>
<keyword evidence="6" id="KW-0482">Metalloprotease</keyword>
<evidence type="ECO:0000256" key="6">
    <source>
        <dbReference type="ARBA" id="ARBA00023049"/>
    </source>
</evidence>
<evidence type="ECO:0000256" key="1">
    <source>
        <dbReference type="ARBA" id="ARBA00010243"/>
    </source>
</evidence>
<dbReference type="AlphaFoldDB" id="A0A810Q6T8"/>
<gene>
    <name evidence="9" type="ORF">MM50RIKEN_20980</name>
</gene>
<dbReference type="PROSITE" id="PS50249">
    <property type="entry name" value="MPN"/>
    <property type="match status" value="1"/>
</dbReference>
<dbReference type="NCBIfam" id="TIGR00608">
    <property type="entry name" value="radc"/>
    <property type="match status" value="1"/>
</dbReference>
<dbReference type="Pfam" id="PF04002">
    <property type="entry name" value="RadC"/>
    <property type="match status" value="1"/>
</dbReference>
<dbReference type="InterPro" id="IPR020891">
    <property type="entry name" value="UPF0758_CS"/>
</dbReference>
<evidence type="ECO:0000313" key="9">
    <source>
        <dbReference type="EMBL" id="BCK82335.1"/>
    </source>
</evidence>
<reference evidence="9" key="1">
    <citation type="submission" date="2020-09" db="EMBL/GenBank/DDBJ databases">
        <title>New species isolated from human feces.</title>
        <authorList>
            <person name="Kitahara M."/>
            <person name="Shigeno Y."/>
            <person name="Shime M."/>
            <person name="Matsumoto Y."/>
            <person name="Nakamura S."/>
            <person name="Motooka D."/>
            <person name="Fukuoka S."/>
            <person name="Nishikawa H."/>
            <person name="Benno Y."/>
        </authorList>
    </citation>
    <scope>NUCLEOTIDE SEQUENCE</scope>
    <source>
        <strain evidence="9">MM50</strain>
    </source>
</reference>
<keyword evidence="10" id="KW-1185">Reference proteome</keyword>
<dbReference type="EMBL" id="AP023418">
    <property type="protein sequence ID" value="BCK82335.1"/>
    <property type="molecule type" value="Genomic_DNA"/>
</dbReference>
<feature type="domain" description="MPN" evidence="8">
    <location>
        <begin position="99"/>
        <end position="222"/>
    </location>
</feature>
<evidence type="ECO:0000256" key="2">
    <source>
        <dbReference type="ARBA" id="ARBA00022670"/>
    </source>
</evidence>
<keyword evidence="2" id="KW-0645">Protease</keyword>
<evidence type="ECO:0000256" key="7">
    <source>
        <dbReference type="RuleBase" id="RU003797"/>
    </source>
</evidence>